<name>A0A9P5L626_9HYPO</name>
<sequence length="578" mass="63489">MEKPLDDGARCLPKLSTLFSPSQSEIVLYPKGGHRLNSKRLGKEATPSDADNPIDSLPAETSDAPITPSVLQSIPDEAIVEFTKIVNAVRSAGLDETKHEQDDAIRQETPNEDSTADSSPQEECLNTRSPDTDEFPFDLPLFESASYYVFNPRSLGSAYYLHRSNGDEADTAIEFQISKVPITVVIQETGEPVYMVSKSKNDYVSSRRNSHDTLWPPKAEVGHRSQLDDVNTSSIEVSHELPYISERGGCSFGMEEQFPLAGLNMKGNGLKILPSIMAKVHQRLQPRRHLRDHVHVIDDHGKHVSGTSDMFLVNKGDIRNVVGIVIEEMHKSGNSIWEGYDIDDNPRNHTMLKLDGVANIIIPPPVTAADPATTFSLPQTSYASLSARDLQVHTKIRGMESETTATIVSRRSIAEITWSQNHPHVRHPGIVAGLPSCLTEEPLEIRHCDNDIFVKNPFCTNPGHSDTVFVAEVPQVLVGQTRFGASIGSASHRRRSSPPAATQSPTADPNASLLPSLMDKIRQGSHKIFHRHHSQKGSEEAATLPDSEENGPADRPRPRDSLSLQKGNMLGGQSAAYM</sequence>
<reference evidence="2" key="1">
    <citation type="submission" date="2020-03" db="EMBL/GenBank/DDBJ databases">
        <title>Draft Genome Sequence of Cylindrodendrum hubeiense.</title>
        <authorList>
            <person name="Buettner E."/>
            <person name="Kellner H."/>
        </authorList>
    </citation>
    <scope>NUCLEOTIDE SEQUENCE</scope>
    <source>
        <strain evidence="2">IHI 201604</strain>
    </source>
</reference>
<evidence type="ECO:0000313" key="3">
    <source>
        <dbReference type="Proteomes" id="UP000722485"/>
    </source>
</evidence>
<evidence type="ECO:0000256" key="1">
    <source>
        <dbReference type="SAM" id="MobiDB-lite"/>
    </source>
</evidence>
<feature type="compositionally biased region" description="Basic residues" evidence="1">
    <location>
        <begin position="526"/>
        <end position="535"/>
    </location>
</feature>
<evidence type="ECO:0000313" key="2">
    <source>
        <dbReference type="EMBL" id="KAF7542212.1"/>
    </source>
</evidence>
<keyword evidence="3" id="KW-1185">Reference proteome</keyword>
<feature type="region of interest" description="Disordered" evidence="1">
    <location>
        <begin position="94"/>
        <end position="132"/>
    </location>
</feature>
<accession>A0A9P5L626</accession>
<dbReference type="AlphaFoldDB" id="A0A9P5L626"/>
<protein>
    <submittedName>
        <fullName evidence="2">Uncharacterized protein</fullName>
    </submittedName>
</protein>
<feature type="region of interest" description="Disordered" evidence="1">
    <location>
        <begin position="30"/>
        <end position="64"/>
    </location>
</feature>
<dbReference type="Proteomes" id="UP000722485">
    <property type="component" value="Unassembled WGS sequence"/>
</dbReference>
<gene>
    <name evidence="2" type="ORF">G7Z17_g11776</name>
</gene>
<proteinExistence type="predicted"/>
<feature type="compositionally biased region" description="Polar residues" evidence="1">
    <location>
        <begin position="116"/>
        <end position="129"/>
    </location>
</feature>
<organism evidence="2 3">
    <name type="scientific">Cylindrodendrum hubeiense</name>
    <dbReference type="NCBI Taxonomy" id="595255"/>
    <lineage>
        <taxon>Eukaryota</taxon>
        <taxon>Fungi</taxon>
        <taxon>Dikarya</taxon>
        <taxon>Ascomycota</taxon>
        <taxon>Pezizomycotina</taxon>
        <taxon>Sordariomycetes</taxon>
        <taxon>Hypocreomycetidae</taxon>
        <taxon>Hypocreales</taxon>
        <taxon>Nectriaceae</taxon>
        <taxon>Cylindrodendrum</taxon>
    </lineage>
</organism>
<feature type="region of interest" description="Disordered" evidence="1">
    <location>
        <begin position="487"/>
        <end position="513"/>
    </location>
</feature>
<dbReference type="EMBL" id="JAANBB010000470">
    <property type="protein sequence ID" value="KAF7542212.1"/>
    <property type="molecule type" value="Genomic_DNA"/>
</dbReference>
<comment type="caution">
    <text evidence="2">The sequence shown here is derived from an EMBL/GenBank/DDBJ whole genome shotgun (WGS) entry which is preliminary data.</text>
</comment>
<dbReference type="OrthoDB" id="4837923at2759"/>
<feature type="region of interest" description="Disordered" evidence="1">
    <location>
        <begin position="526"/>
        <end position="578"/>
    </location>
</feature>
<feature type="compositionally biased region" description="Basic and acidic residues" evidence="1">
    <location>
        <begin position="94"/>
        <end position="106"/>
    </location>
</feature>